<keyword evidence="1" id="KW-0472">Membrane</keyword>
<gene>
    <name evidence="3" type="ORF">EAH77_05285</name>
</gene>
<dbReference type="Pfam" id="PF00487">
    <property type="entry name" value="FA_desaturase"/>
    <property type="match status" value="1"/>
</dbReference>
<dbReference type="InterPro" id="IPR005804">
    <property type="entry name" value="FA_desaturase_dom"/>
</dbReference>
<evidence type="ECO:0000313" key="3">
    <source>
        <dbReference type="EMBL" id="TPG64232.1"/>
    </source>
</evidence>
<comment type="caution">
    <text evidence="3">The sequence shown here is derived from an EMBL/GenBank/DDBJ whole genome shotgun (WGS) entry which is preliminary data.</text>
</comment>
<reference evidence="3 4" key="1">
    <citation type="journal article" date="2019" name="Environ. Microbiol.">
        <title>Species interactions and distinct microbial communities in high Arctic permafrost affected cryosols are associated with the CH4 and CO2 gas fluxes.</title>
        <authorList>
            <person name="Altshuler I."/>
            <person name="Hamel J."/>
            <person name="Turney S."/>
            <person name="Magnuson E."/>
            <person name="Levesque R."/>
            <person name="Greer C."/>
            <person name="Whyte L.G."/>
        </authorList>
    </citation>
    <scope>NUCLEOTIDE SEQUENCE [LARGE SCALE GENOMIC DNA]</scope>
    <source>
        <strain evidence="3 4">E4</strain>
    </source>
</reference>
<accession>A0A502GRW7</accession>
<feature type="transmembrane region" description="Helical" evidence="1">
    <location>
        <begin position="29"/>
        <end position="49"/>
    </location>
</feature>
<dbReference type="GO" id="GO:0006629">
    <property type="term" value="P:lipid metabolic process"/>
    <property type="evidence" value="ECO:0007669"/>
    <property type="project" value="InterPro"/>
</dbReference>
<dbReference type="EMBL" id="RCZD01000002">
    <property type="protein sequence ID" value="TPG64232.1"/>
    <property type="molecule type" value="Genomic_DNA"/>
</dbReference>
<dbReference type="Proteomes" id="UP000317663">
    <property type="component" value="Unassembled WGS sequence"/>
</dbReference>
<evidence type="ECO:0000256" key="1">
    <source>
        <dbReference type="SAM" id="Phobius"/>
    </source>
</evidence>
<feature type="transmembrane region" description="Helical" evidence="1">
    <location>
        <begin position="83"/>
        <end position="101"/>
    </location>
</feature>
<name>A0A502GRW7_9GAMM</name>
<dbReference type="AlphaFoldDB" id="A0A502GRW7"/>
<dbReference type="CDD" id="cd03509">
    <property type="entry name" value="DesA_FADS-like"/>
    <property type="match status" value="1"/>
</dbReference>
<keyword evidence="1" id="KW-1133">Transmembrane helix</keyword>
<proteinExistence type="predicted"/>
<dbReference type="OrthoDB" id="784276at2"/>
<feature type="transmembrane region" description="Helical" evidence="1">
    <location>
        <begin position="55"/>
        <end position="71"/>
    </location>
</feature>
<protein>
    <submittedName>
        <fullName evidence="3">Fatty acid desaturase</fullName>
    </submittedName>
</protein>
<feature type="domain" description="Fatty acid desaturase" evidence="2">
    <location>
        <begin position="55"/>
        <end position="283"/>
    </location>
</feature>
<dbReference type="RefSeq" id="WP_140470745.1">
    <property type="nucleotide sequence ID" value="NZ_RCZD01000002.1"/>
</dbReference>
<evidence type="ECO:0000313" key="4">
    <source>
        <dbReference type="Proteomes" id="UP000317663"/>
    </source>
</evidence>
<keyword evidence="1" id="KW-0812">Transmembrane</keyword>
<keyword evidence="4" id="KW-1185">Reference proteome</keyword>
<organism evidence="3 4">
    <name type="scientific">Ewingella americana</name>
    <dbReference type="NCBI Taxonomy" id="41202"/>
    <lineage>
        <taxon>Bacteria</taxon>
        <taxon>Pseudomonadati</taxon>
        <taxon>Pseudomonadota</taxon>
        <taxon>Gammaproteobacteria</taxon>
        <taxon>Enterobacterales</taxon>
        <taxon>Yersiniaceae</taxon>
        <taxon>Ewingella</taxon>
    </lineage>
</organism>
<evidence type="ECO:0000259" key="2">
    <source>
        <dbReference type="Pfam" id="PF00487"/>
    </source>
</evidence>
<feature type="transmembrane region" description="Helical" evidence="1">
    <location>
        <begin position="182"/>
        <end position="199"/>
    </location>
</feature>
<sequence>MSSSAHYLHARQRADIHRHSQVWWWRLELPTWLLMVTVYGGWFGVVFFWQALGSWAATPLLILFTTWYMSLQHELIHGHPTRHAWLNQLFGILPLAVWYPYGLYRDSHLRHHRNDHLTLPEDDPEGYYFTRARWERFPVWCIAVIKLRNTLPGRMIIGPLLDIGATMKGALLSVARGEPKTILMWLIHAVLLAGLFHWMSQRGLSPLYFVLAVSYPALSLTKLRSFFEHRAHDAPQARSTLNEAGLGWRLLFLNLNYHLVHHDLPGLPWFGLRKVYLAEREAYIQRSEGFLVEGYAQWFSDHALNPLAVEVHPLAPGEPDAARRTSAMIISSNLSGGVNERTV</sequence>